<evidence type="ECO:0000256" key="7">
    <source>
        <dbReference type="ARBA" id="ARBA00077894"/>
    </source>
</evidence>
<dbReference type="Gene3D" id="3.90.1150.10">
    <property type="entry name" value="Aspartate Aminotransferase, domain 1"/>
    <property type="match status" value="1"/>
</dbReference>
<dbReference type="PANTHER" id="PTHR11751">
    <property type="entry name" value="ALANINE AMINOTRANSFERASE"/>
    <property type="match status" value="1"/>
</dbReference>
<reference evidence="11" key="1">
    <citation type="submission" date="2022-07" db="EMBL/GenBank/DDBJ databases">
        <title>Phylogenomic reconstructions and comparative analyses of Kickxellomycotina fungi.</title>
        <authorList>
            <person name="Reynolds N.K."/>
            <person name="Stajich J.E."/>
            <person name="Barry K."/>
            <person name="Grigoriev I.V."/>
            <person name="Crous P."/>
            <person name="Smith M.E."/>
        </authorList>
    </citation>
    <scope>NUCLEOTIDE SEQUENCE</scope>
    <source>
        <strain evidence="11">NBRC 105413</strain>
    </source>
</reference>
<dbReference type="PANTHER" id="PTHR11751:SF29">
    <property type="entry name" value="ALANINE TRANSAMINASE"/>
    <property type="match status" value="1"/>
</dbReference>
<dbReference type="InterPro" id="IPR004839">
    <property type="entry name" value="Aminotransferase_I/II_large"/>
</dbReference>
<evidence type="ECO:0000259" key="10">
    <source>
        <dbReference type="Pfam" id="PF00155"/>
    </source>
</evidence>
<dbReference type="Gene3D" id="3.40.640.10">
    <property type="entry name" value="Type I PLP-dependent aspartate aminotransferase-like (Major domain)"/>
    <property type="match status" value="1"/>
</dbReference>
<feature type="domain" description="Aminotransferase class I/classII large" evidence="10">
    <location>
        <begin position="160"/>
        <end position="523"/>
    </location>
</feature>
<dbReference type="EMBL" id="JANBOH010000004">
    <property type="protein sequence ID" value="KAJ1648491.1"/>
    <property type="molecule type" value="Genomic_DNA"/>
</dbReference>
<dbReference type="InterPro" id="IPR015421">
    <property type="entry name" value="PyrdxlP-dep_Trfase_major"/>
</dbReference>
<evidence type="ECO:0000256" key="8">
    <source>
        <dbReference type="ARBA" id="ARBA00078532"/>
    </source>
</evidence>
<evidence type="ECO:0000256" key="6">
    <source>
        <dbReference type="ARBA" id="ARBA00025785"/>
    </source>
</evidence>
<evidence type="ECO:0000313" key="11">
    <source>
        <dbReference type="EMBL" id="KAJ1648491.1"/>
    </source>
</evidence>
<dbReference type="FunFam" id="1.10.287.1970:FF:000001">
    <property type="entry name" value="Alanine aminotransferase 2"/>
    <property type="match status" value="1"/>
</dbReference>
<dbReference type="Pfam" id="PF00155">
    <property type="entry name" value="Aminotran_1_2"/>
    <property type="match status" value="1"/>
</dbReference>
<comment type="subunit">
    <text evidence="2">Homodimer.</text>
</comment>
<dbReference type="AlphaFoldDB" id="A0A9W8CLQ6"/>
<dbReference type="FunFam" id="3.90.1150.10:FF:000010">
    <property type="entry name" value="Alanine aminotransferase 2"/>
    <property type="match status" value="1"/>
</dbReference>
<keyword evidence="4 11" id="KW-0808">Transferase</keyword>
<gene>
    <name evidence="11" type="primary">ALT1</name>
    <name evidence="11" type="ORF">LPJ64_000188</name>
</gene>
<keyword evidence="3 11" id="KW-0032">Aminotransferase</keyword>
<protein>
    <recommendedName>
        <fullName evidence="7">Glutamate pyruvate transaminase</fullName>
    </recommendedName>
    <alternativeName>
        <fullName evidence="8">Glutamic--alanine transaminase</fullName>
    </alternativeName>
    <alternativeName>
        <fullName evidence="9">Glutamic--pyruvic transaminase</fullName>
    </alternativeName>
</protein>
<comment type="similarity">
    <text evidence="6">Belongs to the class-I pyridoxal-phosphate-dependent aminotransferase family. Alanine aminotransferase subfamily.</text>
</comment>
<dbReference type="SUPFAM" id="SSF53383">
    <property type="entry name" value="PLP-dependent transferases"/>
    <property type="match status" value="1"/>
</dbReference>
<dbReference type="FunFam" id="3.40.640.10:FF:000012">
    <property type="entry name" value="alanine aminotransferase 2"/>
    <property type="match status" value="1"/>
</dbReference>
<organism evidence="11 12">
    <name type="scientific">Coemansia asiatica</name>
    <dbReference type="NCBI Taxonomy" id="1052880"/>
    <lineage>
        <taxon>Eukaryota</taxon>
        <taxon>Fungi</taxon>
        <taxon>Fungi incertae sedis</taxon>
        <taxon>Zoopagomycota</taxon>
        <taxon>Kickxellomycotina</taxon>
        <taxon>Kickxellomycetes</taxon>
        <taxon>Kickxellales</taxon>
        <taxon>Kickxellaceae</taxon>
        <taxon>Coemansia</taxon>
    </lineage>
</organism>
<comment type="caution">
    <text evidence="11">The sequence shown here is derived from an EMBL/GenBank/DDBJ whole genome shotgun (WGS) entry which is preliminary data.</text>
</comment>
<proteinExistence type="inferred from homology"/>
<dbReference type="InterPro" id="IPR015422">
    <property type="entry name" value="PyrdxlP-dep_Trfase_small"/>
</dbReference>
<evidence type="ECO:0000256" key="9">
    <source>
        <dbReference type="ARBA" id="ARBA00080525"/>
    </source>
</evidence>
<name>A0A9W8CLQ6_9FUNG</name>
<evidence type="ECO:0000313" key="12">
    <source>
        <dbReference type="Proteomes" id="UP001145021"/>
    </source>
</evidence>
<evidence type="ECO:0000256" key="4">
    <source>
        <dbReference type="ARBA" id="ARBA00022679"/>
    </source>
</evidence>
<evidence type="ECO:0000256" key="2">
    <source>
        <dbReference type="ARBA" id="ARBA00011738"/>
    </source>
</evidence>
<dbReference type="Proteomes" id="UP001145021">
    <property type="component" value="Unassembled WGS sequence"/>
</dbReference>
<keyword evidence="12" id="KW-1185">Reference proteome</keyword>
<evidence type="ECO:0000256" key="5">
    <source>
        <dbReference type="ARBA" id="ARBA00022898"/>
    </source>
</evidence>
<dbReference type="CDD" id="cd00609">
    <property type="entry name" value="AAT_like"/>
    <property type="match status" value="1"/>
</dbReference>
<evidence type="ECO:0000256" key="1">
    <source>
        <dbReference type="ARBA" id="ARBA00001933"/>
    </source>
</evidence>
<dbReference type="GO" id="GO:0008483">
    <property type="term" value="F:transaminase activity"/>
    <property type="evidence" value="ECO:0007669"/>
    <property type="project" value="UniProtKB-KW"/>
</dbReference>
<evidence type="ECO:0000256" key="3">
    <source>
        <dbReference type="ARBA" id="ARBA00022576"/>
    </source>
</evidence>
<dbReference type="Gene3D" id="1.10.287.1970">
    <property type="match status" value="1"/>
</dbReference>
<accession>A0A9W8CLQ6</accession>
<dbReference type="InterPro" id="IPR045088">
    <property type="entry name" value="ALAT1/2-like"/>
</dbReference>
<dbReference type="InterPro" id="IPR015424">
    <property type="entry name" value="PyrdxlP-dep_Trfase"/>
</dbReference>
<comment type="cofactor">
    <cofactor evidence="1">
        <name>pyridoxal 5'-phosphate</name>
        <dbReference type="ChEBI" id="CHEBI:597326"/>
    </cofactor>
</comment>
<dbReference type="GO" id="GO:0030170">
    <property type="term" value="F:pyridoxal phosphate binding"/>
    <property type="evidence" value="ECO:0007669"/>
    <property type="project" value="InterPro"/>
</dbReference>
<keyword evidence="5" id="KW-0663">Pyridoxal phosphate</keyword>
<sequence length="547" mass="59627">MYSLRAASRAVSVAASAVKLPRNALTNCGLRALSSSVAPMQPANGVATTTTATAPAANNGSQSASAKVLTLETMNPHVRTMEYAVRGAIPIRAEELKAQLAKQPGSLPFKQITACNIGNPQQLAQKPITFLRQVSALMEYADLLSPAMIETTRKLFPADAIERARRNLSFVGNAAGAYTHSLGVYEVRQNVARFIEQRDGFPASPGHICLTSGASGAVERVLDMLVSNPNVGIMIPIPQYPLYTATLARINAQAVPYYLQEEHDWQLSMADLKRALDEARASGTDVRALVVINPGNPTGGCLLESNIAEIVRFCEDNHLVLLADEVYQTNIYTETNPFVSFKKVVSQLQSPVELFSFHSISKGMIGECGRRGGYYEAVNIDEDIMAQMLKLASVSLCPNVQGQMAVDIMVNPPKPGDPSYEQYVREIDDIFQSMKRRAKKLAAAFNSLPNMTCNDAQGAMYLFPRVELPQAFIDEAKAKGQQPDSAYCMQMLEATGISVVPGSGFGQVPGTFHFRSTFLPPEELFDDFIDGFKRFHTGLIARYSPKI</sequence>